<evidence type="ECO:0000256" key="5">
    <source>
        <dbReference type="ARBA" id="ARBA00023136"/>
    </source>
</evidence>
<dbReference type="GO" id="GO:0035025">
    <property type="term" value="P:positive regulation of Rho protein signal transduction"/>
    <property type="evidence" value="ECO:0007669"/>
    <property type="project" value="TreeGrafter"/>
</dbReference>
<keyword evidence="5 9" id="KW-0472">Membrane</keyword>
<dbReference type="PANTHER" id="PTHR24232">
    <property type="entry name" value="G-PROTEIN COUPLED RECEPTOR"/>
    <property type="match status" value="1"/>
</dbReference>
<keyword evidence="8" id="KW-0807">Transducer</keyword>
<feature type="domain" description="G-protein coupled receptors family 1 profile" evidence="10">
    <location>
        <begin position="19"/>
        <end position="231"/>
    </location>
</feature>
<name>A0A834FER1_ORYME</name>
<evidence type="ECO:0000256" key="3">
    <source>
        <dbReference type="ARBA" id="ARBA00022989"/>
    </source>
</evidence>
<dbReference type="Proteomes" id="UP000646548">
    <property type="component" value="Unassembled WGS sequence"/>
</dbReference>
<feature type="transmembrane region" description="Helical" evidence="9">
    <location>
        <begin position="6"/>
        <end position="27"/>
    </location>
</feature>
<feature type="transmembrane region" description="Helical" evidence="9">
    <location>
        <begin position="138"/>
        <end position="161"/>
    </location>
</feature>
<dbReference type="Pfam" id="PF00001">
    <property type="entry name" value="7tm_1"/>
    <property type="match status" value="1"/>
</dbReference>
<evidence type="ECO:0000256" key="6">
    <source>
        <dbReference type="ARBA" id="ARBA00023170"/>
    </source>
</evidence>
<organism evidence="11 12">
    <name type="scientific">Oryzias melastigma</name>
    <name type="common">Marine medaka</name>
    <dbReference type="NCBI Taxonomy" id="30732"/>
    <lineage>
        <taxon>Eukaryota</taxon>
        <taxon>Metazoa</taxon>
        <taxon>Chordata</taxon>
        <taxon>Craniata</taxon>
        <taxon>Vertebrata</taxon>
        <taxon>Euteleostomi</taxon>
        <taxon>Actinopterygii</taxon>
        <taxon>Neopterygii</taxon>
        <taxon>Teleostei</taxon>
        <taxon>Neoteleostei</taxon>
        <taxon>Acanthomorphata</taxon>
        <taxon>Ovalentaria</taxon>
        <taxon>Atherinomorphae</taxon>
        <taxon>Beloniformes</taxon>
        <taxon>Adrianichthyidae</taxon>
        <taxon>Oryziinae</taxon>
        <taxon>Oryzias</taxon>
    </lineage>
</organism>
<evidence type="ECO:0000256" key="1">
    <source>
        <dbReference type="ARBA" id="ARBA00004141"/>
    </source>
</evidence>
<comment type="subcellular location">
    <subcellularLocation>
        <location evidence="1">Membrane</location>
        <topology evidence="1">Multi-pass membrane protein</topology>
    </subcellularLocation>
</comment>
<dbReference type="GO" id="GO:0005886">
    <property type="term" value="C:plasma membrane"/>
    <property type="evidence" value="ECO:0007669"/>
    <property type="project" value="TreeGrafter"/>
</dbReference>
<feature type="transmembrane region" description="Helical" evidence="9">
    <location>
        <begin position="182"/>
        <end position="205"/>
    </location>
</feature>
<dbReference type="InterPro" id="IPR017452">
    <property type="entry name" value="GPCR_Rhodpsn_7TM"/>
</dbReference>
<keyword evidence="6" id="KW-0675">Receptor</keyword>
<evidence type="ECO:0000313" key="12">
    <source>
        <dbReference type="Proteomes" id="UP000646548"/>
    </source>
</evidence>
<dbReference type="Gene3D" id="1.20.1070.10">
    <property type="entry name" value="Rhodopsin 7-helix transmembrane proteins"/>
    <property type="match status" value="1"/>
</dbReference>
<evidence type="ECO:0000256" key="9">
    <source>
        <dbReference type="SAM" id="Phobius"/>
    </source>
</evidence>
<dbReference type="PANTHER" id="PTHR24232:SF85">
    <property type="entry name" value="G-PROTEIN COUPLED RECEPTOR 4"/>
    <property type="match status" value="1"/>
</dbReference>
<dbReference type="GO" id="GO:0007200">
    <property type="term" value="P:phospholipase C-activating G protein-coupled receptor signaling pathway"/>
    <property type="evidence" value="ECO:0007669"/>
    <property type="project" value="TreeGrafter"/>
</dbReference>
<dbReference type="EMBL" id="WKFB01000201">
    <property type="protein sequence ID" value="KAF6732021.1"/>
    <property type="molecule type" value="Genomic_DNA"/>
</dbReference>
<protein>
    <recommendedName>
        <fullName evidence="10">G-protein coupled receptors family 1 profile domain-containing protein</fullName>
    </recommendedName>
</protein>
<feature type="transmembrane region" description="Helical" evidence="9">
    <location>
        <begin position="112"/>
        <end position="132"/>
    </location>
</feature>
<evidence type="ECO:0000256" key="7">
    <source>
        <dbReference type="ARBA" id="ARBA00023180"/>
    </source>
</evidence>
<reference evidence="11" key="1">
    <citation type="journal article" name="BMC Genomics">
        <title>Long-read sequencing and de novo genome assembly of marine medaka (Oryzias melastigma).</title>
        <authorList>
            <person name="Liang P."/>
            <person name="Saqib H.S.A."/>
            <person name="Ni X."/>
            <person name="Shen Y."/>
        </authorList>
    </citation>
    <scope>NUCLEOTIDE SEQUENCE</scope>
    <source>
        <strain evidence="11">Bigg-433</strain>
    </source>
</reference>
<keyword evidence="4" id="KW-0297">G-protein coupled receptor</keyword>
<feature type="transmembrane region" description="Helical" evidence="9">
    <location>
        <begin position="39"/>
        <end position="63"/>
    </location>
</feature>
<proteinExistence type="predicted"/>
<gene>
    <name evidence="11" type="ORF">FQA47_008075</name>
</gene>
<sequence length="264" mass="29948">MENFLLGMLWFNVCVCLPLTVVVFLIVCLKARRGHVPIYYVNLLIANLIQLLCMIEFVVKYYGHQMGPFTSVFVHVSADMASLGFRMCIALERYFFIAFPQFEYIRQTKGSVLLCAAVWGVCVIMIPIPLVYKENLSIRLMAVLPAPVFIICLFETIRLLCQAAPFATSVPKEDKQRIVGTLIVLMLNYSLLTFPIAIIGILMIYFRVLFFLFEGIIWLHYFSSFMDLILFVLTLKGPIDKLLGCLCPCVNDYPAVDPSAPISV</sequence>
<comment type="caution">
    <text evidence="11">The sequence shown here is derived from an EMBL/GenBank/DDBJ whole genome shotgun (WGS) entry which is preliminary data.</text>
</comment>
<evidence type="ECO:0000256" key="8">
    <source>
        <dbReference type="ARBA" id="ARBA00023224"/>
    </source>
</evidence>
<evidence type="ECO:0000259" key="10">
    <source>
        <dbReference type="PROSITE" id="PS50262"/>
    </source>
</evidence>
<evidence type="ECO:0000313" key="11">
    <source>
        <dbReference type="EMBL" id="KAF6732021.1"/>
    </source>
</evidence>
<accession>A0A834FER1</accession>
<keyword evidence="2 9" id="KW-0812">Transmembrane</keyword>
<dbReference type="PROSITE" id="PS50262">
    <property type="entry name" value="G_PROTEIN_RECEP_F1_2"/>
    <property type="match status" value="1"/>
</dbReference>
<feature type="transmembrane region" description="Helical" evidence="9">
    <location>
        <begin position="211"/>
        <end position="233"/>
    </location>
</feature>
<dbReference type="InterPro" id="IPR000276">
    <property type="entry name" value="GPCR_Rhodpsn"/>
</dbReference>
<dbReference type="SUPFAM" id="SSF81321">
    <property type="entry name" value="Family A G protein-coupled receptor-like"/>
    <property type="match status" value="1"/>
</dbReference>
<keyword evidence="3 9" id="KW-1133">Transmembrane helix</keyword>
<dbReference type="GO" id="GO:0004930">
    <property type="term" value="F:G protein-coupled receptor activity"/>
    <property type="evidence" value="ECO:0007669"/>
    <property type="project" value="UniProtKB-KW"/>
</dbReference>
<keyword evidence="7" id="KW-0325">Glycoprotein</keyword>
<evidence type="ECO:0000256" key="4">
    <source>
        <dbReference type="ARBA" id="ARBA00023040"/>
    </source>
</evidence>
<evidence type="ECO:0000256" key="2">
    <source>
        <dbReference type="ARBA" id="ARBA00022692"/>
    </source>
</evidence>
<dbReference type="AlphaFoldDB" id="A0A834FER1"/>